<feature type="transmembrane region" description="Helical" evidence="1">
    <location>
        <begin position="78"/>
        <end position="101"/>
    </location>
</feature>
<keyword evidence="1" id="KW-1133">Transmembrane helix</keyword>
<dbReference type="RefSeq" id="WP_150075911.1">
    <property type="nucleotide sequence ID" value="NZ_VWOX01000004.1"/>
</dbReference>
<keyword evidence="1" id="KW-0472">Membrane</keyword>
<protein>
    <submittedName>
        <fullName evidence="2">Uncharacterized protein</fullName>
    </submittedName>
</protein>
<evidence type="ECO:0000256" key="1">
    <source>
        <dbReference type="SAM" id="Phobius"/>
    </source>
</evidence>
<evidence type="ECO:0000313" key="3">
    <source>
        <dbReference type="Proteomes" id="UP000324479"/>
    </source>
</evidence>
<dbReference type="EMBL" id="VWOX01000004">
    <property type="protein sequence ID" value="KAA5544305.1"/>
    <property type="molecule type" value="Genomic_DNA"/>
</dbReference>
<keyword evidence="3" id="KW-1185">Reference proteome</keyword>
<sequence>MNTDRIDDMEKGIAISRQFAKQQLQSTSAMVVSAALAFFVARVVGPGIDGLALAIAAATGVSVGVWSQPDAYRRNGSLTLAIVLIAGMWAVPLFVFLISLFP</sequence>
<comment type="caution">
    <text evidence="2">The sequence shown here is derived from an EMBL/GenBank/DDBJ whole genome shotgun (WGS) entry which is preliminary data.</text>
</comment>
<reference evidence="2 3" key="1">
    <citation type="submission" date="2019-08" db="EMBL/GenBank/DDBJ databases">
        <authorList>
            <person name="Dhanesh K."/>
            <person name="Kumar G."/>
            <person name="Sasikala C."/>
            <person name="Venkata Ramana C."/>
        </authorList>
    </citation>
    <scope>NUCLEOTIDE SEQUENCE [LARGE SCALE GENOMIC DNA]</scope>
    <source>
        <strain evidence="2 3">JC645</strain>
    </source>
</reference>
<name>A0A5M6DGF1_9BACT</name>
<dbReference type="Proteomes" id="UP000324479">
    <property type="component" value="Unassembled WGS sequence"/>
</dbReference>
<keyword evidence="1" id="KW-0812">Transmembrane</keyword>
<feature type="transmembrane region" description="Helical" evidence="1">
    <location>
        <begin position="27"/>
        <end position="44"/>
    </location>
</feature>
<organism evidence="2 3">
    <name type="scientific">Roseiconus nitratireducens</name>
    <dbReference type="NCBI Taxonomy" id="2605748"/>
    <lineage>
        <taxon>Bacteria</taxon>
        <taxon>Pseudomonadati</taxon>
        <taxon>Planctomycetota</taxon>
        <taxon>Planctomycetia</taxon>
        <taxon>Pirellulales</taxon>
        <taxon>Pirellulaceae</taxon>
        <taxon>Roseiconus</taxon>
    </lineage>
</organism>
<dbReference type="AlphaFoldDB" id="A0A5M6DGF1"/>
<proteinExistence type="predicted"/>
<feature type="transmembrane region" description="Helical" evidence="1">
    <location>
        <begin position="50"/>
        <end position="66"/>
    </location>
</feature>
<evidence type="ECO:0000313" key="2">
    <source>
        <dbReference type="EMBL" id="KAA5544305.1"/>
    </source>
</evidence>
<gene>
    <name evidence="2" type="ORF">FYK55_08115</name>
</gene>
<accession>A0A5M6DGF1</accession>